<evidence type="ECO:0000256" key="3">
    <source>
        <dbReference type="ARBA" id="ARBA00023186"/>
    </source>
</evidence>
<evidence type="ECO:0000313" key="10">
    <source>
        <dbReference type="Proteomes" id="UP000003244"/>
    </source>
</evidence>
<dbReference type="Gene3D" id="3.40.50.300">
    <property type="entry name" value="P-loop containing nucleotide triphosphate hydrolases"/>
    <property type="match status" value="1"/>
</dbReference>
<dbReference type="InterPro" id="IPR011629">
    <property type="entry name" value="CobW-like_C"/>
</dbReference>
<protein>
    <submittedName>
        <fullName evidence="9">CobW/P47K family protein</fullName>
    </submittedName>
</protein>
<name>E0E579_9FIRM</name>
<dbReference type="GO" id="GO:0016787">
    <property type="term" value="F:hydrolase activity"/>
    <property type="evidence" value="ECO:0007669"/>
    <property type="project" value="UniProtKB-KW"/>
</dbReference>
<keyword evidence="3" id="KW-0143">Chaperone</keyword>
<dbReference type="GeneID" id="84801459"/>
<feature type="region of interest" description="Disordered" evidence="6">
    <location>
        <begin position="217"/>
        <end position="244"/>
    </location>
</feature>
<dbReference type="Proteomes" id="UP000003244">
    <property type="component" value="Unassembled WGS sequence"/>
</dbReference>
<reference evidence="9 10" key="1">
    <citation type="submission" date="2010-08" db="EMBL/GenBank/DDBJ databases">
        <authorList>
            <person name="Harkins D.M."/>
            <person name="Madupu R."/>
            <person name="Durkin A.S."/>
            <person name="Torralba M."/>
            <person name="Methe B."/>
            <person name="Sutton G.G."/>
            <person name="Nelson K.E."/>
        </authorList>
    </citation>
    <scope>NUCLEOTIDE SEQUENCE [LARGE SCALE GENOMIC DNA]</scope>
    <source>
        <strain evidence="9 10">DSM 17678</strain>
    </source>
</reference>
<dbReference type="GO" id="GO:0000166">
    <property type="term" value="F:nucleotide binding"/>
    <property type="evidence" value="ECO:0007669"/>
    <property type="project" value="UniProtKB-KW"/>
</dbReference>
<dbReference type="SUPFAM" id="SSF52540">
    <property type="entry name" value="P-loop containing nucleoside triphosphate hydrolases"/>
    <property type="match status" value="1"/>
</dbReference>
<feature type="domain" description="CobW/HypB/UreG nucleotide-binding" evidence="7">
    <location>
        <begin position="6"/>
        <end position="181"/>
    </location>
</feature>
<dbReference type="SUPFAM" id="SSF90002">
    <property type="entry name" value="Hypothetical protein YjiA, C-terminal domain"/>
    <property type="match status" value="1"/>
</dbReference>
<gene>
    <name evidence="9" type="ORF">HMPREF0634_1199</name>
</gene>
<evidence type="ECO:0000259" key="7">
    <source>
        <dbReference type="Pfam" id="PF02492"/>
    </source>
</evidence>
<dbReference type="OrthoDB" id="9808822at2"/>
<dbReference type="InterPro" id="IPR003495">
    <property type="entry name" value="CobW/HypB/UreG_nucleotide-bd"/>
</dbReference>
<dbReference type="RefSeq" id="WP_007791304.1">
    <property type="nucleotide sequence ID" value="NZ_ADGQ01000073.1"/>
</dbReference>
<evidence type="ECO:0000256" key="2">
    <source>
        <dbReference type="ARBA" id="ARBA00022801"/>
    </source>
</evidence>
<dbReference type="GO" id="GO:0005737">
    <property type="term" value="C:cytoplasm"/>
    <property type="evidence" value="ECO:0007669"/>
    <property type="project" value="TreeGrafter"/>
</dbReference>
<dbReference type="AlphaFoldDB" id="E0E579"/>
<dbReference type="PANTHER" id="PTHR13748:SF62">
    <property type="entry name" value="COBW DOMAIN-CONTAINING PROTEIN"/>
    <property type="match status" value="1"/>
</dbReference>
<keyword evidence="1" id="KW-0547">Nucleotide-binding</keyword>
<dbReference type="InterPro" id="IPR036627">
    <property type="entry name" value="CobW-likC_sf"/>
</dbReference>
<dbReference type="InterPro" id="IPR027417">
    <property type="entry name" value="P-loop_NTPase"/>
</dbReference>
<evidence type="ECO:0000313" key="9">
    <source>
        <dbReference type="EMBL" id="EFM63949.1"/>
    </source>
</evidence>
<sequence length="332" mass="36899">MKKTKINIVSGFLGSGKTTFIKKLIKEADDFSKTVIIENEFGEVSIDGAILEREGLSVREINAGCICCSVAGDFASSINDIKKAFDPDKILIEPSGVGKLSDIKAICLKYPDLFEINRSITIIDASKYSMYKVNFGDFYLDQIKNSDTIIFSRYSQAKEAGIDIGQIIADIKKENDQVQVIDSEWDGFRATDLLESKILESREGRLKTAQDRLGLFNSNGHHHGTNTGDDHSHDDSSCHDHHHDSADEFTSLTLTVNRTFSREDIQALLEAFDTGLYGTIIRAKGSLPGQVKALEFDYVPQEMSIRDLDQKGDHHVVIIGKDLNSEALLKVF</sequence>
<feature type="compositionally biased region" description="Basic and acidic residues" evidence="6">
    <location>
        <begin position="228"/>
        <end position="244"/>
    </location>
</feature>
<proteinExistence type="inferred from homology"/>
<accession>E0E579</accession>
<comment type="catalytic activity">
    <reaction evidence="5">
        <text>GTP + H2O = GDP + phosphate + H(+)</text>
        <dbReference type="Rhea" id="RHEA:19669"/>
        <dbReference type="ChEBI" id="CHEBI:15377"/>
        <dbReference type="ChEBI" id="CHEBI:15378"/>
        <dbReference type="ChEBI" id="CHEBI:37565"/>
        <dbReference type="ChEBI" id="CHEBI:43474"/>
        <dbReference type="ChEBI" id="CHEBI:58189"/>
    </reaction>
    <physiologicalReaction direction="left-to-right" evidence="5">
        <dbReference type="Rhea" id="RHEA:19670"/>
    </physiologicalReaction>
</comment>
<dbReference type="InterPro" id="IPR051316">
    <property type="entry name" value="Zinc-reg_GTPase_activator"/>
</dbReference>
<dbReference type="Pfam" id="PF07683">
    <property type="entry name" value="CobW_C"/>
    <property type="match status" value="1"/>
</dbReference>
<dbReference type="STRING" id="596315.HMPREF0634_1199"/>
<dbReference type="Pfam" id="PF02492">
    <property type="entry name" value="cobW"/>
    <property type="match status" value="1"/>
</dbReference>
<evidence type="ECO:0000256" key="4">
    <source>
        <dbReference type="ARBA" id="ARBA00034320"/>
    </source>
</evidence>
<dbReference type="PANTHER" id="PTHR13748">
    <property type="entry name" value="COBW-RELATED"/>
    <property type="match status" value="1"/>
</dbReference>
<feature type="domain" description="CobW C-terminal" evidence="8">
    <location>
        <begin position="249"/>
        <end position="330"/>
    </location>
</feature>
<organism evidence="9 10">
    <name type="scientific">Peptostreptococcus stomatis DSM 17678</name>
    <dbReference type="NCBI Taxonomy" id="596315"/>
    <lineage>
        <taxon>Bacteria</taxon>
        <taxon>Bacillati</taxon>
        <taxon>Bacillota</taxon>
        <taxon>Clostridia</taxon>
        <taxon>Peptostreptococcales</taxon>
        <taxon>Peptostreptococcaceae</taxon>
        <taxon>Peptostreptococcus</taxon>
    </lineage>
</organism>
<evidence type="ECO:0000256" key="6">
    <source>
        <dbReference type="SAM" id="MobiDB-lite"/>
    </source>
</evidence>
<dbReference type="Gene3D" id="3.30.1220.10">
    <property type="entry name" value="CobW-like, C-terminal domain"/>
    <property type="match status" value="1"/>
</dbReference>
<evidence type="ECO:0000256" key="5">
    <source>
        <dbReference type="ARBA" id="ARBA00049117"/>
    </source>
</evidence>
<keyword evidence="2" id="KW-0378">Hydrolase</keyword>
<dbReference type="eggNOG" id="COG0523">
    <property type="taxonomic scope" value="Bacteria"/>
</dbReference>
<dbReference type="EMBL" id="ADGQ01000073">
    <property type="protein sequence ID" value="EFM63949.1"/>
    <property type="molecule type" value="Genomic_DNA"/>
</dbReference>
<comment type="caution">
    <text evidence="9">The sequence shown here is derived from an EMBL/GenBank/DDBJ whole genome shotgun (WGS) entry which is preliminary data.</text>
</comment>
<keyword evidence="10" id="KW-1185">Reference proteome</keyword>
<evidence type="ECO:0000259" key="8">
    <source>
        <dbReference type="Pfam" id="PF07683"/>
    </source>
</evidence>
<evidence type="ECO:0000256" key="1">
    <source>
        <dbReference type="ARBA" id="ARBA00022741"/>
    </source>
</evidence>
<comment type="similarity">
    <text evidence="4">Belongs to the SIMIBI class G3E GTPase family. ZNG1 subfamily.</text>
</comment>